<dbReference type="InterPro" id="IPR050307">
    <property type="entry name" value="Sterol_Desaturase_Related"/>
</dbReference>
<organism evidence="8 9">
    <name type="scientific">Mycolicibacterium hippocampi</name>
    <dbReference type="NCBI Taxonomy" id="659824"/>
    <lineage>
        <taxon>Bacteria</taxon>
        <taxon>Bacillati</taxon>
        <taxon>Actinomycetota</taxon>
        <taxon>Actinomycetes</taxon>
        <taxon>Mycobacteriales</taxon>
        <taxon>Mycobacteriaceae</taxon>
        <taxon>Mycolicibacterium</taxon>
    </lineage>
</organism>
<feature type="transmembrane region" description="Helical" evidence="6">
    <location>
        <begin position="110"/>
        <end position="130"/>
    </location>
</feature>
<dbReference type="InterPro" id="IPR006694">
    <property type="entry name" value="Fatty_acid_hydroxylase"/>
</dbReference>
<dbReference type="GO" id="GO:0008610">
    <property type="term" value="P:lipid biosynthetic process"/>
    <property type="evidence" value="ECO:0007669"/>
    <property type="project" value="InterPro"/>
</dbReference>
<reference evidence="8 9" key="1">
    <citation type="submission" date="2020-05" db="EMBL/GenBank/DDBJ databases">
        <title>Draft genome sequence of Mycobacterium hippocampi DL, isolated from European seabass, Dicentrarchus labrax, reared in fish farms.</title>
        <authorList>
            <person name="Stathopoulou P."/>
            <person name="Asimakis E."/>
            <person name="Tzokas K."/>
            <person name="Batargias C."/>
            <person name="Tsiamis G."/>
        </authorList>
    </citation>
    <scope>NUCLEOTIDE SEQUENCE [LARGE SCALE GENOMIC DNA]</scope>
    <source>
        <strain evidence="8 9">DL</strain>
    </source>
</reference>
<dbReference type="EMBL" id="JABFYL010000046">
    <property type="protein sequence ID" value="NVN52940.1"/>
    <property type="molecule type" value="Genomic_DNA"/>
</dbReference>
<dbReference type="GO" id="GO:0016491">
    <property type="term" value="F:oxidoreductase activity"/>
    <property type="evidence" value="ECO:0007669"/>
    <property type="project" value="InterPro"/>
</dbReference>
<dbReference type="PANTHER" id="PTHR11863">
    <property type="entry name" value="STEROL DESATURASE"/>
    <property type="match status" value="1"/>
</dbReference>
<feature type="region of interest" description="Disordered" evidence="5">
    <location>
        <begin position="1"/>
        <end position="34"/>
    </location>
</feature>
<evidence type="ECO:0000259" key="7">
    <source>
        <dbReference type="Pfam" id="PF04116"/>
    </source>
</evidence>
<feature type="transmembrane region" description="Helical" evidence="6">
    <location>
        <begin position="142"/>
        <end position="163"/>
    </location>
</feature>
<keyword evidence="2 6" id="KW-0812">Transmembrane</keyword>
<name>A0A850PY40_9MYCO</name>
<proteinExistence type="predicted"/>
<comment type="caution">
    <text evidence="8">The sequence shown here is derived from an EMBL/GenBank/DDBJ whole genome shotgun (WGS) entry which is preliminary data.</text>
</comment>
<evidence type="ECO:0000256" key="2">
    <source>
        <dbReference type="ARBA" id="ARBA00022692"/>
    </source>
</evidence>
<dbReference type="Pfam" id="PF04116">
    <property type="entry name" value="FA_hydroxylase"/>
    <property type="match status" value="1"/>
</dbReference>
<gene>
    <name evidence="8" type="ORF">HLY00_2231</name>
</gene>
<evidence type="ECO:0000256" key="3">
    <source>
        <dbReference type="ARBA" id="ARBA00022989"/>
    </source>
</evidence>
<sequence length="346" mass="37796">MGPRRGQRVAETFKPHTGQGADHQRMSATSSTSTRTPIRMVARYGYVPFMLIGLNGVGIALASSGAPKVWLLVVLAVAIVTAFLVERIIPYDSEWNHDRADSTRDRIHVAVNETLILASVAAIPLLAAIVPAPHLWPQHWPFVAQVLTAILVADVGITVVHLASHKVGLLWRFHAVHHSITRFYGLNGLMKHPLHQTVEMAAGVAPLILIGLPVNVASALALAVAIQLLLQHSNADYRIGPAKYVLALNEGHRFHHLKWAGVGDVNFGLFTLIWDHLMRTYSYDPARRFDSTQLGMAAKPDYPSDYLHQMIYPFTRGGGCALKSTTATPHGDAPTSASDPASKYRC</sequence>
<evidence type="ECO:0000256" key="4">
    <source>
        <dbReference type="ARBA" id="ARBA00023136"/>
    </source>
</evidence>
<dbReference type="AlphaFoldDB" id="A0A850PY40"/>
<keyword evidence="4 6" id="KW-0472">Membrane</keyword>
<feature type="transmembrane region" description="Helical" evidence="6">
    <location>
        <begin position="44"/>
        <end position="63"/>
    </location>
</feature>
<feature type="region of interest" description="Disordered" evidence="5">
    <location>
        <begin position="325"/>
        <end position="346"/>
    </location>
</feature>
<comment type="subcellular location">
    <subcellularLocation>
        <location evidence="1">Membrane</location>
    </subcellularLocation>
</comment>
<dbReference type="Proteomes" id="UP000570517">
    <property type="component" value="Unassembled WGS sequence"/>
</dbReference>
<accession>A0A850PY40</accession>
<evidence type="ECO:0000256" key="6">
    <source>
        <dbReference type="SAM" id="Phobius"/>
    </source>
</evidence>
<keyword evidence="3 6" id="KW-1133">Transmembrane helix</keyword>
<feature type="domain" description="Fatty acid hydroxylase" evidence="7">
    <location>
        <begin position="147"/>
        <end position="280"/>
    </location>
</feature>
<keyword evidence="9" id="KW-1185">Reference proteome</keyword>
<evidence type="ECO:0000256" key="1">
    <source>
        <dbReference type="ARBA" id="ARBA00004370"/>
    </source>
</evidence>
<evidence type="ECO:0000313" key="9">
    <source>
        <dbReference type="Proteomes" id="UP000570517"/>
    </source>
</evidence>
<feature type="transmembrane region" description="Helical" evidence="6">
    <location>
        <begin position="200"/>
        <end position="230"/>
    </location>
</feature>
<feature type="transmembrane region" description="Helical" evidence="6">
    <location>
        <begin position="69"/>
        <end position="89"/>
    </location>
</feature>
<evidence type="ECO:0000256" key="5">
    <source>
        <dbReference type="SAM" id="MobiDB-lite"/>
    </source>
</evidence>
<dbReference type="GO" id="GO:0016020">
    <property type="term" value="C:membrane"/>
    <property type="evidence" value="ECO:0007669"/>
    <property type="project" value="UniProtKB-SubCell"/>
</dbReference>
<evidence type="ECO:0000313" key="8">
    <source>
        <dbReference type="EMBL" id="NVN52940.1"/>
    </source>
</evidence>
<dbReference type="GO" id="GO:0005506">
    <property type="term" value="F:iron ion binding"/>
    <property type="evidence" value="ECO:0007669"/>
    <property type="project" value="InterPro"/>
</dbReference>
<protein>
    <submittedName>
        <fullName evidence="8">Fatty acid hydroxylase family (Carotene hydroxylase/sterol desaturase)</fullName>
    </submittedName>
</protein>